<evidence type="ECO:0000256" key="2">
    <source>
        <dbReference type="ARBA" id="ARBA00005179"/>
    </source>
</evidence>
<evidence type="ECO:0000256" key="10">
    <source>
        <dbReference type="SAM" id="Phobius"/>
    </source>
</evidence>
<reference evidence="11 12" key="1">
    <citation type="submission" date="2015-04" db="EMBL/GenBank/DDBJ databases">
        <title>Complete genome sequence of Schizopora paradoxa KUC8140, a cosmopolitan wood degrader in East Asia.</title>
        <authorList>
            <consortium name="DOE Joint Genome Institute"/>
            <person name="Min B."/>
            <person name="Park H."/>
            <person name="Jang Y."/>
            <person name="Kim J.-J."/>
            <person name="Kim K.H."/>
            <person name="Pangilinan J."/>
            <person name="Lipzen A."/>
            <person name="Riley R."/>
            <person name="Grigoriev I.V."/>
            <person name="Spatafora J.W."/>
            <person name="Choi I.-G."/>
        </authorList>
    </citation>
    <scope>NUCLEOTIDE SEQUENCE [LARGE SCALE GENOMIC DNA]</scope>
    <source>
        <strain evidence="11 12">KUC8140</strain>
    </source>
</reference>
<accession>A0A0H2S9Z7</accession>
<evidence type="ECO:0000256" key="9">
    <source>
        <dbReference type="PIRSR" id="PIRSR602401-1"/>
    </source>
</evidence>
<comment type="similarity">
    <text evidence="3">Belongs to the cytochrome P450 family.</text>
</comment>
<evidence type="ECO:0000256" key="3">
    <source>
        <dbReference type="ARBA" id="ARBA00010617"/>
    </source>
</evidence>
<dbReference type="GO" id="GO:0004497">
    <property type="term" value="F:monooxygenase activity"/>
    <property type="evidence" value="ECO:0007669"/>
    <property type="project" value="UniProtKB-KW"/>
</dbReference>
<feature type="binding site" description="axial binding residue" evidence="9">
    <location>
        <position position="491"/>
    </location>
    <ligand>
        <name>heme</name>
        <dbReference type="ChEBI" id="CHEBI:30413"/>
    </ligand>
    <ligandPart>
        <name>Fe</name>
        <dbReference type="ChEBI" id="CHEBI:18248"/>
    </ligandPart>
</feature>
<keyword evidence="10" id="KW-0472">Membrane</keyword>
<keyword evidence="12" id="KW-1185">Reference proteome</keyword>
<dbReference type="Pfam" id="PF00067">
    <property type="entry name" value="p450"/>
    <property type="match status" value="1"/>
</dbReference>
<dbReference type="PANTHER" id="PTHR24305:SF166">
    <property type="entry name" value="CYTOCHROME P450 12A4, MITOCHONDRIAL-RELATED"/>
    <property type="match status" value="1"/>
</dbReference>
<dbReference type="PRINTS" id="PR00385">
    <property type="entry name" value="P450"/>
</dbReference>
<dbReference type="OrthoDB" id="10029320at2759"/>
<dbReference type="PROSITE" id="PS51257">
    <property type="entry name" value="PROKAR_LIPOPROTEIN"/>
    <property type="match status" value="1"/>
</dbReference>
<keyword evidence="6" id="KW-0560">Oxidoreductase</keyword>
<keyword evidence="5 9" id="KW-0479">Metal-binding</keyword>
<dbReference type="AlphaFoldDB" id="A0A0H2S9Z7"/>
<keyword evidence="10" id="KW-0812">Transmembrane</keyword>
<keyword evidence="7 9" id="KW-0408">Iron</keyword>
<dbReference type="InterPro" id="IPR002401">
    <property type="entry name" value="Cyt_P450_E_grp-I"/>
</dbReference>
<dbReference type="STRING" id="27342.A0A0H2S9Z7"/>
<dbReference type="InterPro" id="IPR001128">
    <property type="entry name" value="Cyt_P450"/>
</dbReference>
<evidence type="ECO:0000256" key="5">
    <source>
        <dbReference type="ARBA" id="ARBA00022723"/>
    </source>
</evidence>
<comment type="cofactor">
    <cofactor evidence="1 9">
        <name>heme</name>
        <dbReference type="ChEBI" id="CHEBI:30413"/>
    </cofactor>
</comment>
<proteinExistence type="inferred from homology"/>
<dbReference type="GO" id="GO:0005506">
    <property type="term" value="F:iron ion binding"/>
    <property type="evidence" value="ECO:0007669"/>
    <property type="project" value="InterPro"/>
</dbReference>
<evidence type="ECO:0000313" key="11">
    <source>
        <dbReference type="EMBL" id="KLO20689.1"/>
    </source>
</evidence>
<dbReference type="SUPFAM" id="SSF48264">
    <property type="entry name" value="Cytochrome P450"/>
    <property type="match status" value="1"/>
</dbReference>
<dbReference type="GO" id="GO:0020037">
    <property type="term" value="F:heme binding"/>
    <property type="evidence" value="ECO:0007669"/>
    <property type="project" value="InterPro"/>
</dbReference>
<keyword evidence="4 9" id="KW-0349">Heme</keyword>
<keyword evidence="10" id="KW-1133">Transmembrane helix</keyword>
<keyword evidence="8" id="KW-0503">Monooxygenase</keyword>
<evidence type="ECO:0000256" key="4">
    <source>
        <dbReference type="ARBA" id="ARBA00022617"/>
    </source>
</evidence>
<evidence type="ECO:0000256" key="7">
    <source>
        <dbReference type="ARBA" id="ARBA00023004"/>
    </source>
</evidence>
<sequence length="545" mass="62381">MSTLRETGMRWIEKWLNYRPMTVVSILMGFACAKIVYRLYIWPYFLSPMRHAPGPPLGHPIYGQWPEIIRNEAGVVQREWAKKYGPTVRAIGPVGVERMTFLNPEAMHKILISDCFDYPRPKFMRNILGLTAGFGLLTNTGDVHKQMRKALNPAFSVANLTAQTDMYYEPINSLVKILKAEIGDQANPSEGKIFTMYDWLSKVTLDIICLTAFGYDTDSLHNPDNELADAYHHLLSLQSGKNLASLILLMSVPGFPSLMKTDWLYKRRHWFRVWRFLAPIEILLESMRRIKTISSQILRERTQETASLIAAGDNTLRRDIMSLLVEARLRESKDGFKMDDAMMLEHFLTFLGAGHETTASGIAWTLWLLAINPEVQQKLREEVRMHLANNPTPDYKSLKQMEYLEHVVMEALRLYPPVPMTLRKATKNDYIDGIMVMKGTIVYIPIRVVNTYQGFWGADAEEFRPERWEKLPDTIHPTLSFMSFIAGPHHCIGKTMAVVEMKAVLAILISQFSFEPAYPGQKAKPTTAITMKPEDDLPLRVKIVQ</sequence>
<dbReference type="Gene3D" id="1.10.630.10">
    <property type="entry name" value="Cytochrome P450"/>
    <property type="match status" value="1"/>
</dbReference>
<dbReference type="PANTHER" id="PTHR24305">
    <property type="entry name" value="CYTOCHROME P450"/>
    <property type="match status" value="1"/>
</dbReference>
<evidence type="ECO:0000256" key="1">
    <source>
        <dbReference type="ARBA" id="ARBA00001971"/>
    </source>
</evidence>
<protein>
    <submittedName>
        <fullName evidence="11">Cytochrome P450</fullName>
    </submittedName>
</protein>
<dbReference type="PRINTS" id="PR00463">
    <property type="entry name" value="EP450I"/>
</dbReference>
<dbReference type="Proteomes" id="UP000053477">
    <property type="component" value="Unassembled WGS sequence"/>
</dbReference>
<dbReference type="InterPro" id="IPR050121">
    <property type="entry name" value="Cytochrome_P450_monoxygenase"/>
</dbReference>
<gene>
    <name evidence="11" type="ORF">SCHPADRAFT_934511</name>
</gene>
<dbReference type="EMBL" id="KQ085882">
    <property type="protein sequence ID" value="KLO20689.1"/>
    <property type="molecule type" value="Genomic_DNA"/>
</dbReference>
<dbReference type="InterPro" id="IPR036396">
    <property type="entry name" value="Cyt_P450_sf"/>
</dbReference>
<evidence type="ECO:0000313" key="12">
    <source>
        <dbReference type="Proteomes" id="UP000053477"/>
    </source>
</evidence>
<dbReference type="InParanoid" id="A0A0H2S9Z7"/>
<comment type="pathway">
    <text evidence="2">Secondary metabolite biosynthesis.</text>
</comment>
<organism evidence="11 12">
    <name type="scientific">Schizopora paradoxa</name>
    <dbReference type="NCBI Taxonomy" id="27342"/>
    <lineage>
        <taxon>Eukaryota</taxon>
        <taxon>Fungi</taxon>
        <taxon>Dikarya</taxon>
        <taxon>Basidiomycota</taxon>
        <taxon>Agaricomycotina</taxon>
        <taxon>Agaricomycetes</taxon>
        <taxon>Hymenochaetales</taxon>
        <taxon>Schizoporaceae</taxon>
        <taxon>Schizopora</taxon>
    </lineage>
</organism>
<dbReference type="GO" id="GO:0016705">
    <property type="term" value="F:oxidoreductase activity, acting on paired donors, with incorporation or reduction of molecular oxygen"/>
    <property type="evidence" value="ECO:0007669"/>
    <property type="project" value="InterPro"/>
</dbReference>
<feature type="transmembrane region" description="Helical" evidence="10">
    <location>
        <begin position="21"/>
        <end position="40"/>
    </location>
</feature>
<evidence type="ECO:0000256" key="8">
    <source>
        <dbReference type="ARBA" id="ARBA00023033"/>
    </source>
</evidence>
<evidence type="ECO:0000256" key="6">
    <source>
        <dbReference type="ARBA" id="ARBA00023002"/>
    </source>
</evidence>
<name>A0A0H2S9Z7_9AGAM</name>